<evidence type="ECO:0008006" key="3">
    <source>
        <dbReference type="Google" id="ProtNLM"/>
    </source>
</evidence>
<organism evidence="1 2">
    <name type="scientific">Haloactinomyces albus</name>
    <dbReference type="NCBI Taxonomy" id="1352928"/>
    <lineage>
        <taxon>Bacteria</taxon>
        <taxon>Bacillati</taxon>
        <taxon>Actinomycetota</taxon>
        <taxon>Actinomycetes</taxon>
        <taxon>Actinopolysporales</taxon>
        <taxon>Actinopolysporaceae</taxon>
        <taxon>Haloactinomyces</taxon>
    </lineage>
</organism>
<keyword evidence="2" id="KW-1185">Reference proteome</keyword>
<evidence type="ECO:0000313" key="1">
    <source>
        <dbReference type="EMBL" id="MDR7303913.1"/>
    </source>
</evidence>
<dbReference type="Proteomes" id="UP001180845">
    <property type="component" value="Unassembled WGS sequence"/>
</dbReference>
<name>A0AAE4CRP6_9ACTN</name>
<dbReference type="Gene3D" id="3.40.50.1820">
    <property type="entry name" value="alpha/beta hydrolase"/>
    <property type="match status" value="1"/>
</dbReference>
<dbReference type="InterPro" id="IPR029058">
    <property type="entry name" value="AB_hydrolase_fold"/>
</dbReference>
<dbReference type="SUPFAM" id="SSF53474">
    <property type="entry name" value="alpha/beta-Hydrolases"/>
    <property type="match status" value="1"/>
</dbReference>
<gene>
    <name evidence="1" type="ORF">JOF55_004094</name>
</gene>
<dbReference type="RefSeq" id="WP_310276770.1">
    <property type="nucleotide sequence ID" value="NZ_JAVDXW010000001.1"/>
</dbReference>
<evidence type="ECO:0000313" key="2">
    <source>
        <dbReference type="Proteomes" id="UP001180845"/>
    </source>
</evidence>
<accession>A0AAE4CRP6</accession>
<sequence length="145" mass="15704">MRRCGEGEGTVRGMWWVAADAHAPHTAAFLAAAGALTHRTVGGWRGLAAEYAGLVDTHVRVSELATVCGLPAVPVTVISAGLQPANRFERAGRELLRTEVHRRITALSPYGRHVVAEHSGHMIPLDEPKIVVDEVCAMHQHLHTR</sequence>
<reference evidence="1" key="1">
    <citation type="submission" date="2023-07" db="EMBL/GenBank/DDBJ databases">
        <title>Sequencing the genomes of 1000 actinobacteria strains.</title>
        <authorList>
            <person name="Klenk H.-P."/>
        </authorList>
    </citation>
    <scope>NUCLEOTIDE SEQUENCE</scope>
    <source>
        <strain evidence="1">DSM 45977</strain>
    </source>
</reference>
<dbReference type="EMBL" id="JAVDXW010000001">
    <property type="protein sequence ID" value="MDR7303913.1"/>
    <property type="molecule type" value="Genomic_DNA"/>
</dbReference>
<comment type="caution">
    <text evidence="1">The sequence shown here is derived from an EMBL/GenBank/DDBJ whole genome shotgun (WGS) entry which is preliminary data.</text>
</comment>
<proteinExistence type="predicted"/>
<protein>
    <recommendedName>
        <fullName evidence="3">Alpha/beta hydrolase family protein</fullName>
    </recommendedName>
</protein>
<dbReference type="AlphaFoldDB" id="A0AAE4CRP6"/>